<dbReference type="PANTHER" id="PTHR31890:SF11">
    <property type="entry name" value="PECTINESTERASE INHIBITOR DOMAIN-CONTAINING PROTEIN"/>
    <property type="match status" value="1"/>
</dbReference>
<dbReference type="AlphaFoldDB" id="A0A6N2M5X5"/>
<dbReference type="Pfam" id="PF04043">
    <property type="entry name" value="PMEI"/>
    <property type="match status" value="1"/>
</dbReference>
<gene>
    <name evidence="2" type="ORF">SVIM_LOCUS321873</name>
</gene>
<dbReference type="InterPro" id="IPR035513">
    <property type="entry name" value="Invertase/methylesterase_inhib"/>
</dbReference>
<organism evidence="2">
    <name type="scientific">Salix viminalis</name>
    <name type="common">Common osier</name>
    <name type="synonym">Basket willow</name>
    <dbReference type="NCBI Taxonomy" id="40686"/>
    <lineage>
        <taxon>Eukaryota</taxon>
        <taxon>Viridiplantae</taxon>
        <taxon>Streptophyta</taxon>
        <taxon>Embryophyta</taxon>
        <taxon>Tracheophyta</taxon>
        <taxon>Spermatophyta</taxon>
        <taxon>Magnoliopsida</taxon>
        <taxon>eudicotyledons</taxon>
        <taxon>Gunneridae</taxon>
        <taxon>Pentapetalae</taxon>
        <taxon>rosids</taxon>
        <taxon>fabids</taxon>
        <taxon>Malpighiales</taxon>
        <taxon>Salicaceae</taxon>
        <taxon>Saliceae</taxon>
        <taxon>Salix</taxon>
    </lineage>
</organism>
<dbReference type="PANTHER" id="PTHR31890">
    <property type="entry name" value="PLANT INVERTASE/PECTIN METHYLESTERASE INHIBITOR SUPERFAMILY PROTEIN"/>
    <property type="match status" value="1"/>
</dbReference>
<evidence type="ECO:0000259" key="1">
    <source>
        <dbReference type="Pfam" id="PF04043"/>
    </source>
</evidence>
<evidence type="ECO:0000313" key="2">
    <source>
        <dbReference type="EMBL" id="VFU48913.1"/>
    </source>
</evidence>
<feature type="domain" description="Pectinesterase inhibitor" evidence="1">
    <location>
        <begin position="53"/>
        <end position="188"/>
    </location>
</feature>
<sequence>MAQNRSIKIEVCLLKKAGDTLPVTIRWYPYEMMLLEVWNTVAMSRAKTLEITAKICKRTGNIKVCLQVLLSRPQALFRYDLMAMAENAIQLSRKESNDTVNFFNNLASSKDTNPALKLILKNCISNFKEGFMFLNLSGLEGRTATFDMHNAYDQATACETDLSANKVAIDLVAARIKKWKDVFSVAMATAGVLEDSLPVPEYESLVKSAGINLKRGGKFLEATFLS</sequence>
<reference evidence="2" key="1">
    <citation type="submission" date="2019-03" db="EMBL/GenBank/DDBJ databases">
        <authorList>
            <person name="Mank J."/>
            <person name="Almeida P."/>
        </authorList>
    </citation>
    <scope>NUCLEOTIDE SEQUENCE</scope>
    <source>
        <strain evidence="2">78183</strain>
    </source>
</reference>
<protein>
    <recommendedName>
        <fullName evidence="1">Pectinesterase inhibitor domain-containing protein</fullName>
    </recommendedName>
</protein>
<dbReference type="Gene3D" id="1.20.140.40">
    <property type="entry name" value="Invertase/pectin methylesterase inhibitor family protein"/>
    <property type="match status" value="1"/>
</dbReference>
<dbReference type="EMBL" id="CAADRP010001707">
    <property type="protein sequence ID" value="VFU48913.1"/>
    <property type="molecule type" value="Genomic_DNA"/>
</dbReference>
<dbReference type="CDD" id="cd14859">
    <property type="entry name" value="PMEI_like"/>
    <property type="match status" value="1"/>
</dbReference>
<name>A0A6N2M5X5_SALVM</name>
<dbReference type="GO" id="GO:0004857">
    <property type="term" value="F:enzyme inhibitor activity"/>
    <property type="evidence" value="ECO:0007669"/>
    <property type="project" value="InterPro"/>
</dbReference>
<dbReference type="SUPFAM" id="SSF101148">
    <property type="entry name" value="Plant invertase/pectin methylesterase inhibitor"/>
    <property type="match status" value="1"/>
</dbReference>
<accession>A0A6N2M5X5</accession>
<proteinExistence type="predicted"/>
<dbReference type="InterPro" id="IPR006501">
    <property type="entry name" value="Pectinesterase_inhib_dom"/>
</dbReference>